<evidence type="ECO:0000313" key="3">
    <source>
        <dbReference type="Proteomes" id="UP001162131"/>
    </source>
</evidence>
<feature type="domain" description="START" evidence="1">
    <location>
        <begin position="68"/>
        <end position="257"/>
    </location>
</feature>
<dbReference type="PROSITE" id="PS50848">
    <property type="entry name" value="START"/>
    <property type="match status" value="1"/>
</dbReference>
<reference evidence="2" key="1">
    <citation type="submission" date="2021-09" db="EMBL/GenBank/DDBJ databases">
        <authorList>
            <consortium name="AG Swart"/>
            <person name="Singh M."/>
            <person name="Singh A."/>
            <person name="Seah K."/>
            <person name="Emmerich C."/>
        </authorList>
    </citation>
    <scope>NUCLEOTIDE SEQUENCE</scope>
    <source>
        <strain evidence="2">ATCC30299</strain>
    </source>
</reference>
<evidence type="ECO:0000313" key="2">
    <source>
        <dbReference type="EMBL" id="CAG9335289.1"/>
    </source>
</evidence>
<gene>
    <name evidence="2" type="ORF">BSTOLATCC_MIC63766</name>
</gene>
<sequence length="281" mass="33227">MDTTTLVNEFVKAFYEEDFEKELDLYYQIDSQLRTNLDLKLLLRNNNEYQHFSQEMDDVSLLLGYLIDEEDWETIAEKNEISVSTKRKGEDFFIKCQATIHCPAINLFAILREVDLLPSWIHTVKNSEVLFDPRENRRLLRYQYDLPWPLVNRESILAAKYIPMEELRSILIVMGSPRHSDYLGFTLPSPEKKTRMTIPLGGTLLKATENNECEIMFFSKTNTAVKFIPKAILNYITKSMFFNMMSELKNQAEKFDSGIYFDRVKEKQEFYERMKAIFHED</sequence>
<comment type="caution">
    <text evidence="2">The sequence shown here is derived from an EMBL/GenBank/DDBJ whole genome shotgun (WGS) entry which is preliminary data.</text>
</comment>
<dbReference type="AlphaFoldDB" id="A0AAU9K6A3"/>
<dbReference type="InterPro" id="IPR002913">
    <property type="entry name" value="START_lipid-bd_dom"/>
</dbReference>
<keyword evidence="3" id="KW-1185">Reference proteome</keyword>
<dbReference type="GO" id="GO:0008289">
    <property type="term" value="F:lipid binding"/>
    <property type="evidence" value="ECO:0007669"/>
    <property type="project" value="InterPro"/>
</dbReference>
<protein>
    <recommendedName>
        <fullName evidence="1">START domain-containing protein</fullName>
    </recommendedName>
</protein>
<dbReference type="EMBL" id="CAJZBQ010000062">
    <property type="protein sequence ID" value="CAG9335289.1"/>
    <property type="molecule type" value="Genomic_DNA"/>
</dbReference>
<proteinExistence type="predicted"/>
<name>A0AAU9K6A3_9CILI</name>
<dbReference type="Gene3D" id="3.30.530.20">
    <property type="match status" value="1"/>
</dbReference>
<evidence type="ECO:0000259" key="1">
    <source>
        <dbReference type="PROSITE" id="PS50848"/>
    </source>
</evidence>
<accession>A0AAU9K6A3</accession>
<dbReference type="SUPFAM" id="SSF55961">
    <property type="entry name" value="Bet v1-like"/>
    <property type="match status" value="1"/>
</dbReference>
<dbReference type="PANTHER" id="PTHR34560">
    <property type="entry name" value="POLYKETIDE CYCLASE/DEHYDRASE/LIPID TRANSPORT SUPERFAMILY PROTEIN"/>
    <property type="match status" value="1"/>
</dbReference>
<dbReference type="InterPro" id="IPR023393">
    <property type="entry name" value="START-like_dom_sf"/>
</dbReference>
<dbReference type="PANTHER" id="PTHR34560:SF1">
    <property type="entry name" value="START DOMAIN-CONTAINING PROTEIN"/>
    <property type="match status" value="1"/>
</dbReference>
<dbReference type="Proteomes" id="UP001162131">
    <property type="component" value="Unassembled WGS sequence"/>
</dbReference>
<organism evidence="2 3">
    <name type="scientific">Blepharisma stoltei</name>
    <dbReference type="NCBI Taxonomy" id="1481888"/>
    <lineage>
        <taxon>Eukaryota</taxon>
        <taxon>Sar</taxon>
        <taxon>Alveolata</taxon>
        <taxon>Ciliophora</taxon>
        <taxon>Postciliodesmatophora</taxon>
        <taxon>Heterotrichea</taxon>
        <taxon>Heterotrichida</taxon>
        <taxon>Blepharismidae</taxon>
        <taxon>Blepharisma</taxon>
    </lineage>
</organism>